<dbReference type="PANTHER" id="PTHR20842:SF0">
    <property type="entry name" value="ALPHA-ASPARTYL DIPEPTIDASE"/>
    <property type="match status" value="1"/>
</dbReference>
<reference evidence="6" key="1">
    <citation type="journal article" date="2019" name="Int. J. Syst. Evol. Microbiol.">
        <title>The Global Catalogue of Microorganisms (GCM) 10K type strain sequencing project: providing services to taxonomists for standard genome sequencing and annotation.</title>
        <authorList>
            <consortium name="The Broad Institute Genomics Platform"/>
            <consortium name="The Broad Institute Genome Sequencing Center for Infectious Disease"/>
            <person name="Wu L."/>
            <person name="Ma J."/>
        </authorList>
    </citation>
    <scope>NUCLEOTIDE SEQUENCE [LARGE SCALE GENOMIC DNA]</scope>
    <source>
        <strain evidence="6">JCM 9377</strain>
    </source>
</reference>
<evidence type="ECO:0000256" key="3">
    <source>
        <dbReference type="ARBA" id="ARBA00022801"/>
    </source>
</evidence>
<accession>A0ABP6QAE8</accession>
<protein>
    <submittedName>
        <fullName evidence="5">Peptidase E</fullName>
    </submittedName>
</protein>
<keyword evidence="2" id="KW-0645">Protease</keyword>
<dbReference type="SUPFAM" id="SSF52317">
    <property type="entry name" value="Class I glutamine amidotransferase-like"/>
    <property type="match status" value="1"/>
</dbReference>
<evidence type="ECO:0000313" key="6">
    <source>
        <dbReference type="Proteomes" id="UP001501237"/>
    </source>
</evidence>
<dbReference type="Pfam" id="PF03575">
    <property type="entry name" value="Peptidase_S51"/>
    <property type="match status" value="1"/>
</dbReference>
<dbReference type="InterPro" id="IPR005320">
    <property type="entry name" value="Peptidase_S51"/>
</dbReference>
<dbReference type="PANTHER" id="PTHR20842">
    <property type="entry name" value="PROTEASE S51 ALPHA-ASPARTYL DIPEPTIDASE"/>
    <property type="match status" value="1"/>
</dbReference>
<evidence type="ECO:0000256" key="1">
    <source>
        <dbReference type="ARBA" id="ARBA00006534"/>
    </source>
</evidence>
<dbReference type="EMBL" id="BAAAUV010000008">
    <property type="protein sequence ID" value="GAA3215471.1"/>
    <property type="molecule type" value="Genomic_DNA"/>
</dbReference>
<organism evidence="5 6">
    <name type="scientific">Actinocorallia longicatena</name>
    <dbReference type="NCBI Taxonomy" id="111803"/>
    <lineage>
        <taxon>Bacteria</taxon>
        <taxon>Bacillati</taxon>
        <taxon>Actinomycetota</taxon>
        <taxon>Actinomycetes</taxon>
        <taxon>Streptosporangiales</taxon>
        <taxon>Thermomonosporaceae</taxon>
        <taxon>Actinocorallia</taxon>
    </lineage>
</organism>
<dbReference type="Proteomes" id="UP001501237">
    <property type="component" value="Unassembled WGS sequence"/>
</dbReference>
<dbReference type="CDD" id="cd03146">
    <property type="entry name" value="GAT1_Peptidase_E"/>
    <property type="match status" value="1"/>
</dbReference>
<sequence>MEYFVSTDGQPHILAIGGGGMIANDRDVVDASPLIRYAFDLTGQDRPRVCFLATATGDPAPVIASAYGAFGRMDAEVSHLALFPMPNVADMRAHLLSQDLVYVQGGSVVNLLALWRAHGLDEVFHDVWRAGVVLAGQSAGALCWHSGGNTDSHGPELRTLEDGLGMLPYSCGVHYDSEPRRRPLLHEAVGSGRLPTGYAADEGVALHYVGTEFVQAVTYRPGAMAWKVEADGSGGAKETPIEPRQLR</sequence>
<comment type="caution">
    <text evidence="5">The sequence shown here is derived from an EMBL/GenBank/DDBJ whole genome shotgun (WGS) entry which is preliminary data.</text>
</comment>
<comment type="similarity">
    <text evidence="1">Belongs to the peptidase S51 family.</text>
</comment>
<proteinExistence type="inferred from homology"/>
<keyword evidence="6" id="KW-1185">Reference proteome</keyword>
<dbReference type="Gene3D" id="3.40.50.880">
    <property type="match status" value="1"/>
</dbReference>
<evidence type="ECO:0000256" key="2">
    <source>
        <dbReference type="ARBA" id="ARBA00022670"/>
    </source>
</evidence>
<evidence type="ECO:0000256" key="4">
    <source>
        <dbReference type="ARBA" id="ARBA00022825"/>
    </source>
</evidence>
<keyword evidence="4" id="KW-0720">Serine protease</keyword>
<evidence type="ECO:0000313" key="5">
    <source>
        <dbReference type="EMBL" id="GAA3215471.1"/>
    </source>
</evidence>
<gene>
    <name evidence="5" type="ORF">GCM10010468_36910</name>
</gene>
<name>A0ABP6QAE8_9ACTN</name>
<dbReference type="InterPro" id="IPR029062">
    <property type="entry name" value="Class_I_gatase-like"/>
</dbReference>
<keyword evidence="3" id="KW-0378">Hydrolase</keyword>